<feature type="compositionally biased region" description="Basic and acidic residues" evidence="18">
    <location>
        <begin position="338"/>
        <end position="357"/>
    </location>
</feature>
<evidence type="ECO:0000256" key="14">
    <source>
        <dbReference type="ARBA" id="ARBA00023140"/>
    </source>
</evidence>
<reference evidence="21 22" key="1">
    <citation type="submission" date="2018-06" db="EMBL/GenBank/DDBJ databases">
        <title>Genome Sequence of the Brown Rot Fungal Pathogen Monilinia fructigena.</title>
        <authorList>
            <person name="Landi L."/>
            <person name="De Miccolis Angelini R.M."/>
            <person name="Pollastro S."/>
            <person name="Abate D."/>
            <person name="Faretra F."/>
            <person name="Romanazzi G."/>
        </authorList>
    </citation>
    <scope>NUCLEOTIDE SEQUENCE [LARGE SCALE GENOMIC DNA]</scope>
    <source>
        <strain evidence="21 22">Mfrg269</strain>
    </source>
</reference>
<keyword evidence="7" id="KW-0479">Metal-binding</keyword>
<dbReference type="AlphaFoldDB" id="A0A395J6X2"/>
<dbReference type="EC" id="2.3.2.36" evidence="17"/>
<comment type="similarity">
    <text evidence="3">Belongs to the pex2/pex10/pex12 family.</text>
</comment>
<proteinExistence type="inferred from homology"/>
<evidence type="ECO:0000256" key="19">
    <source>
        <dbReference type="SAM" id="Phobius"/>
    </source>
</evidence>
<evidence type="ECO:0000256" key="3">
    <source>
        <dbReference type="ARBA" id="ARBA00008704"/>
    </source>
</evidence>
<evidence type="ECO:0000256" key="18">
    <source>
        <dbReference type="SAM" id="MobiDB-lite"/>
    </source>
</evidence>
<evidence type="ECO:0000256" key="1">
    <source>
        <dbReference type="ARBA" id="ARBA00004585"/>
    </source>
</evidence>
<evidence type="ECO:0000256" key="6">
    <source>
        <dbReference type="ARBA" id="ARBA00022692"/>
    </source>
</evidence>
<evidence type="ECO:0000256" key="12">
    <source>
        <dbReference type="ARBA" id="ARBA00022989"/>
    </source>
</evidence>
<dbReference type="GO" id="GO:0016562">
    <property type="term" value="P:protein import into peroxisome matrix, receptor recycling"/>
    <property type="evidence" value="ECO:0007669"/>
    <property type="project" value="UniProtKB-ARBA"/>
</dbReference>
<comment type="pathway">
    <text evidence="2">Protein modification; protein ubiquitination.</text>
</comment>
<feature type="domain" description="Pex N-terminal" evidence="20">
    <location>
        <begin position="96"/>
        <end position="232"/>
    </location>
</feature>
<evidence type="ECO:0000256" key="13">
    <source>
        <dbReference type="ARBA" id="ARBA00023136"/>
    </source>
</evidence>
<comment type="caution">
    <text evidence="21">The sequence shown here is derived from an EMBL/GenBank/DDBJ whole genome shotgun (WGS) entry which is preliminary data.</text>
</comment>
<dbReference type="EMBL" id="QKRW01000002">
    <property type="protein sequence ID" value="RAL68245.1"/>
    <property type="molecule type" value="Genomic_DNA"/>
</dbReference>
<dbReference type="GO" id="GO:0061630">
    <property type="term" value="F:ubiquitin protein ligase activity"/>
    <property type="evidence" value="ECO:0007669"/>
    <property type="project" value="UniProtKB-EC"/>
</dbReference>
<evidence type="ECO:0000259" key="20">
    <source>
        <dbReference type="Pfam" id="PF04757"/>
    </source>
</evidence>
<accession>A0A395J6X2</accession>
<dbReference type="GO" id="GO:0008270">
    <property type="term" value="F:zinc ion binding"/>
    <property type="evidence" value="ECO:0007669"/>
    <property type="project" value="UniProtKB-KW"/>
</dbReference>
<keyword evidence="5" id="KW-0808">Transferase</keyword>
<keyword evidence="11" id="KW-0653">Protein transport</keyword>
<evidence type="ECO:0000256" key="4">
    <source>
        <dbReference type="ARBA" id="ARBA00022448"/>
    </source>
</evidence>
<keyword evidence="14" id="KW-0576">Peroxisome</keyword>
<evidence type="ECO:0000313" key="22">
    <source>
        <dbReference type="Proteomes" id="UP000249056"/>
    </source>
</evidence>
<dbReference type="Proteomes" id="UP000249056">
    <property type="component" value="Unassembled WGS sequence"/>
</dbReference>
<keyword evidence="22" id="KW-1185">Reference proteome</keyword>
<comment type="subcellular location">
    <subcellularLocation>
        <location evidence="1">Peroxisome membrane</location>
        <topology evidence="1">Multi-pass membrane protein</topology>
    </subcellularLocation>
</comment>
<keyword evidence="12 19" id="KW-1133">Transmembrane helix</keyword>
<evidence type="ECO:0000256" key="11">
    <source>
        <dbReference type="ARBA" id="ARBA00022927"/>
    </source>
</evidence>
<protein>
    <recommendedName>
        <fullName evidence="17">RING-type E3 ubiquitin transferase (cysteine targeting)</fullName>
        <ecNumber evidence="17">2.3.2.36</ecNumber>
    </recommendedName>
    <alternativeName>
        <fullName evidence="15">Peroxin-2</fullName>
    </alternativeName>
</protein>
<dbReference type="OrthoDB" id="1701437at2759"/>
<comment type="catalytic activity">
    <reaction evidence="16">
        <text>[E2 ubiquitin-conjugating enzyme]-S-ubiquitinyl-L-cysteine + [acceptor protein]-L-cysteine = [E2 ubiquitin-conjugating enzyme]-L-cysteine + [acceptor protein]-S-ubiquitinyl-L-cysteine.</text>
        <dbReference type="EC" id="2.3.2.36"/>
    </reaction>
</comment>
<gene>
    <name evidence="21" type="ORF">DID88_008947</name>
</gene>
<dbReference type="GO" id="GO:0016567">
    <property type="term" value="P:protein ubiquitination"/>
    <property type="evidence" value="ECO:0007669"/>
    <property type="project" value="UniProtKB-ARBA"/>
</dbReference>
<evidence type="ECO:0000256" key="10">
    <source>
        <dbReference type="ARBA" id="ARBA00022833"/>
    </source>
</evidence>
<evidence type="ECO:0000256" key="5">
    <source>
        <dbReference type="ARBA" id="ARBA00022679"/>
    </source>
</evidence>
<name>A0A395J6X2_9HELO</name>
<keyword evidence="6 19" id="KW-0812">Transmembrane</keyword>
<dbReference type="InterPro" id="IPR025654">
    <property type="entry name" value="PEX2/10"/>
</dbReference>
<dbReference type="Pfam" id="PF04757">
    <property type="entry name" value="Pex2_Pex12"/>
    <property type="match status" value="1"/>
</dbReference>
<keyword evidence="13 19" id="KW-0472">Membrane</keyword>
<feature type="region of interest" description="Disordered" evidence="18">
    <location>
        <begin position="338"/>
        <end position="411"/>
    </location>
</feature>
<evidence type="ECO:0000256" key="15">
    <source>
        <dbReference type="ARBA" id="ARBA00032511"/>
    </source>
</evidence>
<feature type="compositionally biased region" description="Acidic residues" evidence="18">
    <location>
        <begin position="393"/>
        <end position="411"/>
    </location>
</feature>
<evidence type="ECO:0000256" key="7">
    <source>
        <dbReference type="ARBA" id="ARBA00022723"/>
    </source>
</evidence>
<evidence type="ECO:0000256" key="8">
    <source>
        <dbReference type="ARBA" id="ARBA00022771"/>
    </source>
</evidence>
<organism evidence="21 22">
    <name type="scientific">Monilinia fructigena</name>
    <dbReference type="NCBI Taxonomy" id="38457"/>
    <lineage>
        <taxon>Eukaryota</taxon>
        <taxon>Fungi</taxon>
        <taxon>Dikarya</taxon>
        <taxon>Ascomycota</taxon>
        <taxon>Pezizomycotina</taxon>
        <taxon>Leotiomycetes</taxon>
        <taxon>Helotiales</taxon>
        <taxon>Sclerotiniaceae</taxon>
        <taxon>Monilinia</taxon>
    </lineage>
</organism>
<dbReference type="PANTHER" id="PTHR48178:SF1">
    <property type="entry name" value="PEROXISOME BIOGENESIS FACTOR 2"/>
    <property type="match status" value="1"/>
</dbReference>
<keyword evidence="9" id="KW-0833">Ubl conjugation pathway</keyword>
<evidence type="ECO:0000256" key="17">
    <source>
        <dbReference type="ARBA" id="ARBA00034523"/>
    </source>
</evidence>
<keyword evidence="8" id="KW-0863">Zinc-finger</keyword>
<dbReference type="GO" id="GO:0005778">
    <property type="term" value="C:peroxisomal membrane"/>
    <property type="evidence" value="ECO:0007669"/>
    <property type="project" value="UniProtKB-SubCell"/>
</dbReference>
<sequence>MTSNDFILAQQRLAARRQAREVAAQTHLNRRRNTAISQRVSSLPFPFSRLGTAGLTTWDAISGREGTGPSFSCVGQVDAELLDEELLELLKGQVVSPSKWQKSLYGLFTVGGRYAWTRWENYLVDSDNGYSSPSPLISRLSRITDLVASIHSTAAAFASFLLFLVNGRYRTLLDRVLRLRLAPPTSQVSREVSFEYLNRQLVWHAFTEFLLFVLPLVGISRWRRFLSRVWRRTKSLFNTSSPTNFPMTQKGELSFLPERTCAICYHDQNALKATEEGVIAAAASAGVIGSAQTDITNPYETKKGKAGPVLRCGEEVKGCKAWGGDVVIAAPLVESKEISEKPKGRKSVEFQEERMRTMDPVSHQESTSTNREIRSHEDDGDSSGRDSQLGVEETYDEEEDQGLEEYEDEAE</sequence>
<evidence type="ECO:0000256" key="16">
    <source>
        <dbReference type="ARBA" id="ARBA00034438"/>
    </source>
</evidence>
<feature type="transmembrane region" description="Helical" evidence="19">
    <location>
        <begin position="146"/>
        <end position="165"/>
    </location>
</feature>
<dbReference type="PANTHER" id="PTHR48178">
    <property type="entry name" value="PEROXISOME BIOGENESIS FACTOR 2"/>
    <property type="match status" value="1"/>
</dbReference>
<feature type="transmembrane region" description="Helical" evidence="19">
    <location>
        <begin position="201"/>
        <end position="222"/>
    </location>
</feature>
<keyword evidence="4" id="KW-0813">Transport</keyword>
<evidence type="ECO:0000256" key="9">
    <source>
        <dbReference type="ARBA" id="ARBA00022786"/>
    </source>
</evidence>
<evidence type="ECO:0000256" key="2">
    <source>
        <dbReference type="ARBA" id="ARBA00004906"/>
    </source>
</evidence>
<keyword evidence="10" id="KW-0862">Zinc</keyword>
<evidence type="ECO:0000313" key="21">
    <source>
        <dbReference type="EMBL" id="RAL68245.1"/>
    </source>
</evidence>
<dbReference type="InterPro" id="IPR006845">
    <property type="entry name" value="Pex_N"/>
</dbReference>